<feature type="domain" description="Glycosyltransferase 2-like" evidence="1">
    <location>
        <begin position="6"/>
        <end position="146"/>
    </location>
</feature>
<dbReference type="InterPro" id="IPR001173">
    <property type="entry name" value="Glyco_trans_2-like"/>
</dbReference>
<dbReference type="Proteomes" id="UP000831304">
    <property type="component" value="Chromosome"/>
</dbReference>
<dbReference type="CDD" id="cd00761">
    <property type="entry name" value="Glyco_tranf_GTA_type"/>
    <property type="match status" value="1"/>
</dbReference>
<evidence type="ECO:0000259" key="1">
    <source>
        <dbReference type="Pfam" id="PF00535"/>
    </source>
</evidence>
<gene>
    <name evidence="2" type="ORF">MTP13_17220</name>
</gene>
<organism evidence="2 3">
    <name type="scientific">Agromyces soli</name>
    <dbReference type="NCBI Taxonomy" id="659012"/>
    <lineage>
        <taxon>Bacteria</taxon>
        <taxon>Bacillati</taxon>
        <taxon>Actinomycetota</taxon>
        <taxon>Actinomycetes</taxon>
        <taxon>Micrococcales</taxon>
        <taxon>Microbacteriaceae</taxon>
        <taxon>Agromyces</taxon>
    </lineage>
</organism>
<evidence type="ECO:0000313" key="3">
    <source>
        <dbReference type="Proteomes" id="UP000831304"/>
    </source>
</evidence>
<dbReference type="RefSeq" id="WP_243568867.1">
    <property type="nucleotide sequence ID" value="NZ_BAAARD010000006.1"/>
</dbReference>
<sequence length="357" mass="38458">MPTVDVVVPVHRLDRPIDRAVASALREAETSRVIVVGHELSAERVRARLGETAGDPRVEVIAHHDGVPSPAGPVNAGLERATADFVIRLDSDDEFEPGLLASLLAAQRAGGASVAIPLIRRNGATPLLSPLARAGDRALLDPIADRLVYRTHTFALVDRRRFPSLRLSVGLATGEDVEYAIALWFSGRGVAFARSGPAYRLNDDAGERVTTTRRPVADDLACVLRLLDSPTFSRLPRRAQRAVATKLLRNHVLQTARNRPTPAEWSAADRVAVARTVAAIRTAAPSAAAPLSIAERRILRALADPDAELAAVLAFARRPRRLHELLLTADPSRLLARDAPLRMHRAARALSSAAARG</sequence>
<protein>
    <submittedName>
        <fullName evidence="2">Glycosyltransferase</fullName>
    </submittedName>
</protein>
<dbReference type="Gene3D" id="3.90.550.10">
    <property type="entry name" value="Spore Coat Polysaccharide Biosynthesis Protein SpsA, Chain A"/>
    <property type="match status" value="1"/>
</dbReference>
<dbReference type="EMBL" id="CP094533">
    <property type="protein sequence ID" value="UOE26027.1"/>
    <property type="molecule type" value="Genomic_DNA"/>
</dbReference>
<proteinExistence type="predicted"/>
<accession>A0ABY4AS91</accession>
<name>A0ABY4AS91_9MICO</name>
<dbReference type="InterPro" id="IPR029044">
    <property type="entry name" value="Nucleotide-diphossugar_trans"/>
</dbReference>
<evidence type="ECO:0000313" key="2">
    <source>
        <dbReference type="EMBL" id="UOE26027.1"/>
    </source>
</evidence>
<dbReference type="SUPFAM" id="SSF53448">
    <property type="entry name" value="Nucleotide-diphospho-sugar transferases"/>
    <property type="match status" value="1"/>
</dbReference>
<keyword evidence="3" id="KW-1185">Reference proteome</keyword>
<dbReference type="Pfam" id="PF00535">
    <property type="entry name" value="Glycos_transf_2"/>
    <property type="match status" value="1"/>
</dbReference>
<reference evidence="2 3" key="1">
    <citation type="submission" date="2022-03" db="EMBL/GenBank/DDBJ databases">
        <title>Agromyces sp. isolated from the gut of P. brevitarsis seulensis larvae.</title>
        <authorList>
            <person name="Won M."/>
            <person name="Kwon S.-W."/>
        </authorList>
    </citation>
    <scope>NUCLEOTIDE SEQUENCE [LARGE SCALE GENOMIC DNA]</scope>
    <source>
        <strain evidence="2 3">KACC 16215</strain>
    </source>
</reference>